<dbReference type="EMBL" id="HBKN01042811">
    <property type="protein sequence ID" value="CAE2331495.1"/>
    <property type="molecule type" value="Transcribed_RNA"/>
</dbReference>
<feature type="region of interest" description="Disordered" evidence="1">
    <location>
        <begin position="391"/>
        <end position="421"/>
    </location>
</feature>
<evidence type="ECO:0000256" key="1">
    <source>
        <dbReference type="SAM" id="MobiDB-lite"/>
    </source>
</evidence>
<gene>
    <name evidence="3" type="ORF">GTHE00462_LOCUS33504</name>
</gene>
<feature type="transmembrane region" description="Helical" evidence="2">
    <location>
        <begin position="452"/>
        <end position="474"/>
    </location>
</feature>
<feature type="compositionally biased region" description="Basic and acidic residues" evidence="1">
    <location>
        <begin position="73"/>
        <end position="84"/>
    </location>
</feature>
<evidence type="ECO:0000313" key="3">
    <source>
        <dbReference type="EMBL" id="CAE2331495.1"/>
    </source>
</evidence>
<accession>A0A7S4UB41</accession>
<feature type="region of interest" description="Disordered" evidence="1">
    <location>
        <begin position="1"/>
        <end position="101"/>
    </location>
</feature>
<reference evidence="3" key="1">
    <citation type="submission" date="2021-01" db="EMBL/GenBank/DDBJ databases">
        <authorList>
            <person name="Corre E."/>
            <person name="Pelletier E."/>
            <person name="Niang G."/>
            <person name="Scheremetjew M."/>
            <person name="Finn R."/>
            <person name="Kale V."/>
            <person name="Holt S."/>
            <person name="Cochrane G."/>
            <person name="Meng A."/>
            <person name="Brown T."/>
            <person name="Cohen L."/>
        </authorList>
    </citation>
    <scope>NUCLEOTIDE SEQUENCE</scope>
    <source>
        <strain evidence="3">CCMP 2712</strain>
    </source>
</reference>
<organism evidence="3">
    <name type="scientific">Guillardia theta</name>
    <name type="common">Cryptophyte</name>
    <name type="synonym">Cryptomonas phi</name>
    <dbReference type="NCBI Taxonomy" id="55529"/>
    <lineage>
        <taxon>Eukaryota</taxon>
        <taxon>Cryptophyceae</taxon>
        <taxon>Pyrenomonadales</taxon>
        <taxon>Geminigeraceae</taxon>
        <taxon>Guillardia</taxon>
    </lineage>
</organism>
<keyword evidence="2" id="KW-0812">Transmembrane</keyword>
<keyword evidence="2" id="KW-1133">Transmembrane helix</keyword>
<keyword evidence="2" id="KW-0472">Membrane</keyword>
<evidence type="ECO:0000256" key="2">
    <source>
        <dbReference type="SAM" id="Phobius"/>
    </source>
</evidence>
<protein>
    <submittedName>
        <fullName evidence="3">Uncharacterized protein</fullName>
    </submittedName>
</protein>
<proteinExistence type="predicted"/>
<feature type="compositionally biased region" description="Polar residues" evidence="1">
    <location>
        <begin position="53"/>
        <end position="72"/>
    </location>
</feature>
<dbReference type="AlphaFoldDB" id="A0A7S4UB41"/>
<feature type="compositionally biased region" description="Low complexity" evidence="1">
    <location>
        <begin position="409"/>
        <end position="421"/>
    </location>
</feature>
<name>A0A7S4UB41_GUITH</name>
<sequence>MSGREEEELMKHSKELLSGDKLSLLANRQKRSAQDPSDVHGGGSGKHDDMLSKLQTLSNKHGGSSARHSFQSLDEHDRLSVKSDDTEDGLEDSEGRRSRPYTQDYLDVTSLSSASRRSAAPHIFNIYEQIFIDGTDAAQKRFHVPELPEEVQSSMRPTKYDFEAELGIVGTRVEATLYIAESWDHLTAGEGDKSMIEKQVVADLAVSLRTDKSRLRVADVRPSKDKKGVEVSILIMPSVEEDEHDAVQIGERLQQESQAPNSILRSMNSTRRLVRVSTREIKAAGSAGAESIAGGYPSLLRSGVVMDDRSVRPSLSAVHGQVPTELRVGNDKYASKEYLDWQQREREEVQQIQQARTAQDGFWVDVEAGNQQEKRQTYGTFRQKGEGRKVCFHQPSSSSSFSPSPPSPSSSSSPPSISFSSSSSSSFTSSPTFPPSSFLPAPPHHSVQLPPWVWQLLSLAAVIVLCMILCAIYVRFFQHREGR</sequence>
<feature type="compositionally biased region" description="Basic and acidic residues" evidence="1">
    <location>
        <begin position="9"/>
        <end position="18"/>
    </location>
</feature>